<sequence length="890" mass="99014">MNTARSNSFRNSNKCNTNLVNQGSRKPWSGVFCVLAVLAGLQMPLAGAQNPADAEATMAYYLPEGVQYDPAIPTPEQVLGTVPGEWHVRHDQLVNYMYAVAEASDRVSIERFGSSYENRPLVVLTITSPQNHGRIEEIRQQHLALSDPSRADELMTADMPVVLYQGYSVHGNEPSGANAALLYAYHLAAAQGPDIENALANAVVLLDPSFNPDGLDRFAQWANSRRAMTLSTDPNNMEHNEPWPGGRTNHYWFDLNRDWLPLRHPESRARLSNFHRWRPNVLTDHHEMGSDNTFFFQPGIPSRTHPMTPQRNQDLTEAIAQFHAQALDADQRLYYARESFDDFYYGKGSTYPDINGAVGILFEQASSRGHARDTAHGVLRFPFTIQNQFLSSLSTLEGALALRTELLDYQREFYQEALDMADAADTKAYVFGDADDSGSAFRMAEILRQHQIAVHVLDEDLQVGEQAFQRGQAYVVPTNQGQHRLIESIFERRTTFPDTLFYDVSTWTFPYAFNTPFAELGSRQFGSGLLGERVEVGQFPAGEYVGGNNAYAYLFEWDEFYASRAMYRLLDAGIRAKVATEPFTAVTADGPREFDYGTILVPVGPQEVSADDIRALMRQASEEDGMTVYAMETGLSSAGIDLGSPSFSNLRRPSIALIAGEGTRSSEVGEAWHTFDQKFRIPVTLLTQSRMRQADLNQYNVLIMASGSYSQVQTDRVKQWVEAGGTLIVYKTALNWAAENELANITLIDNAAQESETTRAYAEMSRDRGEQLIGGSIFNTTLDLSHPLGYGYNSPLLRVFRDSTLFMELAENPYATPLQYTNAPLASGYVSQENIDRMAGTAAIVVSAHGSGRVIAMTDNPNFRAFWFGTTRLFMNAVFFGHTISGGASN</sequence>
<dbReference type="SMART" id="SM00631">
    <property type="entry name" value="Zn_pept"/>
    <property type="match status" value="1"/>
</dbReference>
<proteinExistence type="predicted"/>
<dbReference type="SUPFAM" id="SSF53187">
    <property type="entry name" value="Zn-dependent exopeptidases"/>
    <property type="match status" value="1"/>
</dbReference>
<dbReference type="SUPFAM" id="SSF52317">
    <property type="entry name" value="Class I glutamine amidotransferase-like"/>
    <property type="match status" value="1"/>
</dbReference>
<accession>A0A0F9V547</accession>
<feature type="domain" description="Peptidase M14" evidence="1">
    <location>
        <begin position="87"/>
        <end position="373"/>
    </location>
</feature>
<dbReference type="Pfam" id="PF00246">
    <property type="entry name" value="Peptidase_M14"/>
    <property type="match status" value="1"/>
</dbReference>
<dbReference type="Gene3D" id="3.40.630.10">
    <property type="entry name" value="Zn peptidases"/>
    <property type="match status" value="1"/>
</dbReference>
<dbReference type="GO" id="GO:0008270">
    <property type="term" value="F:zinc ion binding"/>
    <property type="evidence" value="ECO:0007669"/>
    <property type="project" value="InterPro"/>
</dbReference>
<evidence type="ECO:0000259" key="1">
    <source>
        <dbReference type="SMART" id="SM00631"/>
    </source>
</evidence>
<reference evidence="2" key="1">
    <citation type="journal article" date="2015" name="Nature">
        <title>Complex archaea that bridge the gap between prokaryotes and eukaryotes.</title>
        <authorList>
            <person name="Spang A."/>
            <person name="Saw J.H."/>
            <person name="Jorgensen S.L."/>
            <person name="Zaremba-Niedzwiedzka K."/>
            <person name="Martijn J."/>
            <person name="Lind A.E."/>
            <person name="van Eijk R."/>
            <person name="Schleper C."/>
            <person name="Guy L."/>
            <person name="Ettema T.J."/>
        </authorList>
    </citation>
    <scope>NUCLEOTIDE SEQUENCE</scope>
</reference>
<comment type="caution">
    <text evidence="2">The sequence shown here is derived from an EMBL/GenBank/DDBJ whole genome shotgun (WGS) entry which is preliminary data.</text>
</comment>
<dbReference type="AlphaFoldDB" id="A0A0F9V547"/>
<dbReference type="Gene3D" id="3.40.50.880">
    <property type="match status" value="1"/>
</dbReference>
<dbReference type="InterPro" id="IPR029062">
    <property type="entry name" value="Class_I_gatase-like"/>
</dbReference>
<dbReference type="GO" id="GO:0006508">
    <property type="term" value="P:proteolysis"/>
    <property type="evidence" value="ECO:0007669"/>
    <property type="project" value="InterPro"/>
</dbReference>
<organism evidence="2">
    <name type="scientific">marine sediment metagenome</name>
    <dbReference type="NCBI Taxonomy" id="412755"/>
    <lineage>
        <taxon>unclassified sequences</taxon>
        <taxon>metagenomes</taxon>
        <taxon>ecological metagenomes</taxon>
    </lineage>
</organism>
<dbReference type="InterPro" id="IPR000834">
    <property type="entry name" value="Peptidase_M14"/>
</dbReference>
<name>A0A0F9V547_9ZZZZ</name>
<evidence type="ECO:0000313" key="2">
    <source>
        <dbReference type="EMBL" id="KKN99129.1"/>
    </source>
</evidence>
<gene>
    <name evidence="2" type="ORF">LCGC14_0139220</name>
</gene>
<protein>
    <recommendedName>
        <fullName evidence="1">Peptidase M14 domain-containing protein</fullName>
    </recommendedName>
</protein>
<dbReference type="EMBL" id="LAZR01000048">
    <property type="protein sequence ID" value="KKN99129.1"/>
    <property type="molecule type" value="Genomic_DNA"/>
</dbReference>
<dbReference type="CDD" id="cd06238">
    <property type="entry name" value="M14-like"/>
    <property type="match status" value="1"/>
</dbReference>
<dbReference type="GO" id="GO:0004181">
    <property type="term" value="F:metallocarboxypeptidase activity"/>
    <property type="evidence" value="ECO:0007669"/>
    <property type="project" value="InterPro"/>
</dbReference>